<keyword evidence="14 17" id="KW-0234">DNA repair</keyword>
<accession>A0ABU0YHS7</accession>
<evidence type="ECO:0000256" key="10">
    <source>
        <dbReference type="ARBA" id="ARBA00022763"/>
    </source>
</evidence>
<keyword evidence="12 17" id="KW-0239">DNA-directed DNA polymerase</keyword>
<gene>
    <name evidence="17" type="primary">dinB</name>
    <name evidence="19" type="ORF">Q8A70_03755</name>
</gene>
<sequence>MNGPNSTNTPETPVSPRETGGFCRDCGADIPAADAAPTRRCPSCRSTRLARHPELDRLSIAHIDCDAFYAAIEKRDDPSLRDKPLIVGGGHRGVVSTCCYIARMSGVRSAMPMFKARKLCPEAVVVPPNMAKYREVGEQVRTLMLGLTPLVEPVSIDEAFLDLTGTERLHHMSPARALNRLALKIEREIGITVSIGLSHNKFLAKIASDLDKPRGLSVIGRAETLAFLAEKPVSLIWGVGKVMRERLEHDGIASIGRLQTMTEVDLARRYGKMGSHLFHLARGEDNRKVDPEGETKSISAETTFDTDIADLDDLSKELWPLCEKVSARLKHAELSGHVVHLKLKTAGFKLVSRQARLSTPTQLAESLYRTAEMLLKREADGTHFRLIGVGADDLYPAEDADPVDLADPNAERRRKVEQAIDEVRRKLGGKAIVKGRSLR</sequence>
<organism evidence="19 20">
    <name type="scientific">Dongia sedimenti</name>
    <dbReference type="NCBI Taxonomy" id="3064282"/>
    <lineage>
        <taxon>Bacteria</taxon>
        <taxon>Pseudomonadati</taxon>
        <taxon>Pseudomonadota</taxon>
        <taxon>Alphaproteobacteria</taxon>
        <taxon>Rhodospirillales</taxon>
        <taxon>Dongiaceae</taxon>
        <taxon>Dongia</taxon>
    </lineage>
</organism>
<evidence type="ECO:0000256" key="6">
    <source>
        <dbReference type="ARBA" id="ARBA00022679"/>
    </source>
</evidence>
<evidence type="ECO:0000256" key="15">
    <source>
        <dbReference type="ARBA" id="ARBA00025589"/>
    </source>
</evidence>
<dbReference type="Gene3D" id="3.30.1490.100">
    <property type="entry name" value="DNA polymerase, Y-family, little finger domain"/>
    <property type="match status" value="1"/>
</dbReference>
<dbReference type="InterPro" id="IPR050116">
    <property type="entry name" value="DNA_polymerase-Y"/>
</dbReference>
<keyword evidence="4 17" id="KW-0515">Mutator protein</keyword>
<dbReference type="InterPro" id="IPR017961">
    <property type="entry name" value="DNA_pol_Y-fam_little_finger"/>
</dbReference>
<dbReference type="NCBIfam" id="NF002677">
    <property type="entry name" value="PRK02406.1"/>
    <property type="match status" value="1"/>
</dbReference>
<comment type="subunit">
    <text evidence="3 17">Monomer.</text>
</comment>
<dbReference type="Proteomes" id="UP001230156">
    <property type="component" value="Unassembled WGS sequence"/>
</dbReference>
<dbReference type="RefSeq" id="WP_379954157.1">
    <property type="nucleotide sequence ID" value="NZ_JAUYVI010000001.1"/>
</dbReference>
<dbReference type="GO" id="GO:0003887">
    <property type="term" value="F:DNA-directed DNA polymerase activity"/>
    <property type="evidence" value="ECO:0007669"/>
    <property type="project" value="UniProtKB-EC"/>
</dbReference>
<dbReference type="InterPro" id="IPR036775">
    <property type="entry name" value="DNA_pol_Y-fam_lit_finger_sf"/>
</dbReference>
<comment type="function">
    <text evidence="15 17">Poorly processive, error-prone DNA polymerase involved in untargeted mutagenesis. Copies undamaged DNA at stalled replication forks, which arise in vivo from mismatched or misaligned primer ends. These misaligned primers can be extended by PolIV. Exhibits no 3'-5' exonuclease (proofreading) activity. May be involved in translesional synthesis, in conjunction with the beta clamp from PolIII.</text>
</comment>
<keyword evidence="5 17" id="KW-0963">Cytoplasm</keyword>
<comment type="subcellular location">
    <subcellularLocation>
        <location evidence="1 17">Cytoplasm</location>
    </subcellularLocation>
</comment>
<evidence type="ECO:0000256" key="16">
    <source>
        <dbReference type="ARBA" id="ARBA00049244"/>
    </source>
</evidence>
<evidence type="ECO:0000256" key="4">
    <source>
        <dbReference type="ARBA" id="ARBA00022457"/>
    </source>
</evidence>
<evidence type="ECO:0000256" key="17">
    <source>
        <dbReference type="HAMAP-Rule" id="MF_01113"/>
    </source>
</evidence>
<dbReference type="Pfam" id="PF00817">
    <property type="entry name" value="IMS"/>
    <property type="match status" value="1"/>
</dbReference>
<name>A0ABU0YHS7_9PROT</name>
<comment type="similarity">
    <text evidence="2 17">Belongs to the DNA polymerase type-Y family.</text>
</comment>
<evidence type="ECO:0000256" key="5">
    <source>
        <dbReference type="ARBA" id="ARBA00022490"/>
    </source>
</evidence>
<dbReference type="PROSITE" id="PS50173">
    <property type="entry name" value="UMUC"/>
    <property type="match status" value="1"/>
</dbReference>
<keyword evidence="13 17" id="KW-0238">DNA-binding</keyword>
<dbReference type="SUPFAM" id="SSF100879">
    <property type="entry name" value="Lesion bypass DNA polymerase (Y-family), little finger domain"/>
    <property type="match status" value="1"/>
</dbReference>
<evidence type="ECO:0000256" key="3">
    <source>
        <dbReference type="ARBA" id="ARBA00011245"/>
    </source>
</evidence>
<evidence type="ECO:0000256" key="1">
    <source>
        <dbReference type="ARBA" id="ARBA00004496"/>
    </source>
</evidence>
<keyword evidence="6 17" id="KW-0808">Transferase</keyword>
<comment type="cofactor">
    <cofactor evidence="17">
        <name>Mg(2+)</name>
        <dbReference type="ChEBI" id="CHEBI:18420"/>
    </cofactor>
    <text evidence="17">Binds 2 magnesium ions per subunit.</text>
</comment>
<dbReference type="SUPFAM" id="SSF56672">
    <property type="entry name" value="DNA/RNA polymerases"/>
    <property type="match status" value="1"/>
</dbReference>
<dbReference type="Pfam" id="PF21999">
    <property type="entry name" value="IMS_HHH_1"/>
    <property type="match status" value="1"/>
</dbReference>
<evidence type="ECO:0000256" key="9">
    <source>
        <dbReference type="ARBA" id="ARBA00022723"/>
    </source>
</evidence>
<evidence type="ECO:0000259" key="18">
    <source>
        <dbReference type="PROSITE" id="PS50173"/>
    </source>
</evidence>
<feature type="domain" description="UmuC" evidence="18">
    <location>
        <begin position="60"/>
        <end position="240"/>
    </location>
</feature>
<feature type="site" description="Substrate discrimination" evidence="17">
    <location>
        <position position="69"/>
    </location>
</feature>
<keyword evidence="20" id="KW-1185">Reference proteome</keyword>
<dbReference type="InterPro" id="IPR001126">
    <property type="entry name" value="UmuC"/>
</dbReference>
<dbReference type="EC" id="2.7.7.7" evidence="17"/>
<evidence type="ECO:0000256" key="8">
    <source>
        <dbReference type="ARBA" id="ARBA00022705"/>
    </source>
</evidence>
<feature type="binding site" evidence="17">
    <location>
        <position position="64"/>
    </location>
    <ligand>
        <name>Mg(2+)</name>
        <dbReference type="ChEBI" id="CHEBI:18420"/>
    </ligand>
</feature>
<comment type="caution">
    <text evidence="19">The sequence shown here is derived from an EMBL/GenBank/DDBJ whole genome shotgun (WGS) entry which is preliminary data.</text>
</comment>
<evidence type="ECO:0000256" key="11">
    <source>
        <dbReference type="ARBA" id="ARBA00022842"/>
    </source>
</evidence>
<dbReference type="InterPro" id="IPR053848">
    <property type="entry name" value="IMS_HHH_1"/>
</dbReference>
<feature type="active site" evidence="17">
    <location>
        <position position="158"/>
    </location>
</feature>
<dbReference type="Gene3D" id="3.40.1170.60">
    <property type="match status" value="1"/>
</dbReference>
<keyword evidence="7 17" id="KW-0548">Nucleotidyltransferase</keyword>
<comment type="catalytic activity">
    <reaction evidence="16 17">
        <text>DNA(n) + a 2'-deoxyribonucleoside 5'-triphosphate = DNA(n+1) + diphosphate</text>
        <dbReference type="Rhea" id="RHEA:22508"/>
        <dbReference type="Rhea" id="RHEA-COMP:17339"/>
        <dbReference type="Rhea" id="RHEA-COMP:17340"/>
        <dbReference type="ChEBI" id="CHEBI:33019"/>
        <dbReference type="ChEBI" id="CHEBI:61560"/>
        <dbReference type="ChEBI" id="CHEBI:173112"/>
        <dbReference type="EC" id="2.7.7.7"/>
    </reaction>
</comment>
<dbReference type="InterPro" id="IPR043128">
    <property type="entry name" value="Rev_trsase/Diguanyl_cyclase"/>
</dbReference>
<dbReference type="Gene3D" id="3.30.70.270">
    <property type="match status" value="1"/>
</dbReference>
<dbReference type="InterPro" id="IPR022880">
    <property type="entry name" value="DNApol_IV"/>
</dbReference>
<dbReference type="InterPro" id="IPR043502">
    <property type="entry name" value="DNA/RNA_pol_sf"/>
</dbReference>
<feature type="binding site" evidence="17">
    <location>
        <position position="157"/>
    </location>
    <ligand>
        <name>Mg(2+)</name>
        <dbReference type="ChEBI" id="CHEBI:18420"/>
    </ligand>
</feature>
<dbReference type="NCBIfam" id="NF002751">
    <property type="entry name" value="PRK02794.1"/>
    <property type="match status" value="1"/>
</dbReference>
<dbReference type="HAMAP" id="MF_01113">
    <property type="entry name" value="DNApol_IV"/>
    <property type="match status" value="1"/>
</dbReference>
<evidence type="ECO:0000313" key="19">
    <source>
        <dbReference type="EMBL" id="MDQ7246762.1"/>
    </source>
</evidence>
<evidence type="ECO:0000313" key="20">
    <source>
        <dbReference type="Proteomes" id="UP001230156"/>
    </source>
</evidence>
<dbReference type="EMBL" id="JAUYVI010000001">
    <property type="protein sequence ID" value="MDQ7246762.1"/>
    <property type="molecule type" value="Genomic_DNA"/>
</dbReference>
<evidence type="ECO:0000256" key="7">
    <source>
        <dbReference type="ARBA" id="ARBA00022695"/>
    </source>
</evidence>
<reference evidence="20" key="1">
    <citation type="submission" date="2023-08" db="EMBL/GenBank/DDBJ databases">
        <title>Rhodospirillaceae gen. nov., a novel taxon isolated from the Yangtze River Yuezi River estuary sludge.</title>
        <authorList>
            <person name="Ruan L."/>
        </authorList>
    </citation>
    <scope>NUCLEOTIDE SEQUENCE [LARGE SCALE GENOMIC DNA]</scope>
    <source>
        <strain evidence="20">R-7</strain>
    </source>
</reference>
<keyword evidence="8 17" id="KW-0235">DNA replication</keyword>
<evidence type="ECO:0000256" key="14">
    <source>
        <dbReference type="ARBA" id="ARBA00023204"/>
    </source>
</evidence>
<keyword evidence="11 17" id="KW-0460">Magnesium</keyword>
<dbReference type="Gene3D" id="1.10.150.20">
    <property type="entry name" value="5' to 3' exonuclease, C-terminal subdomain"/>
    <property type="match status" value="1"/>
</dbReference>
<evidence type="ECO:0000256" key="2">
    <source>
        <dbReference type="ARBA" id="ARBA00010945"/>
    </source>
</evidence>
<dbReference type="PANTHER" id="PTHR11076:SF33">
    <property type="entry name" value="DNA POLYMERASE KAPPA"/>
    <property type="match status" value="1"/>
</dbReference>
<evidence type="ECO:0000256" key="12">
    <source>
        <dbReference type="ARBA" id="ARBA00022932"/>
    </source>
</evidence>
<dbReference type="CDD" id="cd03586">
    <property type="entry name" value="PolY_Pol_IV_kappa"/>
    <property type="match status" value="1"/>
</dbReference>
<keyword evidence="10 17" id="KW-0227">DNA damage</keyword>
<keyword evidence="9 17" id="KW-0479">Metal-binding</keyword>
<dbReference type="Pfam" id="PF11799">
    <property type="entry name" value="IMS_C"/>
    <property type="match status" value="1"/>
</dbReference>
<dbReference type="PANTHER" id="PTHR11076">
    <property type="entry name" value="DNA REPAIR POLYMERASE UMUC / TRANSFERASE FAMILY MEMBER"/>
    <property type="match status" value="1"/>
</dbReference>
<evidence type="ECO:0000256" key="13">
    <source>
        <dbReference type="ARBA" id="ARBA00023125"/>
    </source>
</evidence>
<protein>
    <recommendedName>
        <fullName evidence="17">DNA polymerase IV</fullName>
        <shortName evidence="17">Pol IV</shortName>
        <ecNumber evidence="17">2.7.7.7</ecNumber>
    </recommendedName>
</protein>
<proteinExistence type="inferred from homology"/>